<dbReference type="GeneID" id="83211042"/>
<evidence type="ECO:0000313" key="3">
    <source>
        <dbReference type="Proteomes" id="UP001234581"/>
    </source>
</evidence>
<feature type="region of interest" description="Disordered" evidence="1">
    <location>
        <begin position="87"/>
        <end position="110"/>
    </location>
</feature>
<reference evidence="2 3" key="1">
    <citation type="submission" date="2023-03" db="EMBL/GenBank/DDBJ databases">
        <title>Genome sequence of Lichtheimia ornata CBS 291.66.</title>
        <authorList>
            <person name="Mohabir J.T."/>
            <person name="Shea T.P."/>
            <person name="Kurbessoian T."/>
            <person name="Berby B."/>
            <person name="Fontaine J."/>
            <person name="Livny J."/>
            <person name="Gnirke A."/>
            <person name="Stajich J.E."/>
            <person name="Cuomo C.A."/>
        </authorList>
    </citation>
    <scope>NUCLEOTIDE SEQUENCE [LARGE SCALE GENOMIC DNA]</scope>
    <source>
        <strain evidence="2">CBS 291.66</strain>
    </source>
</reference>
<dbReference type="AlphaFoldDB" id="A0AAD7V7U7"/>
<keyword evidence="3" id="KW-1185">Reference proteome</keyword>
<protein>
    <submittedName>
        <fullName evidence="2">Uncharacterized protein</fullName>
    </submittedName>
</protein>
<feature type="compositionally biased region" description="Low complexity" evidence="1">
    <location>
        <begin position="39"/>
        <end position="50"/>
    </location>
</feature>
<dbReference type="EMBL" id="JARTCD010000012">
    <property type="protein sequence ID" value="KAJ8660582.1"/>
    <property type="molecule type" value="Genomic_DNA"/>
</dbReference>
<name>A0AAD7V7U7_9FUNG</name>
<feature type="region of interest" description="Disordered" evidence="1">
    <location>
        <begin position="14"/>
        <end position="50"/>
    </location>
</feature>
<sequence>MILVYSCTLNQAKEGVGDQRNGVSTHVSKTSRKRSRIHSNNNNTLDSNTTRVPWQQSNYRFRSNVYCYLLSLTSLIWTHRRDNPFQKLSADQSTYTTHDQTPNRPTTQSP</sequence>
<proteinExistence type="predicted"/>
<comment type="caution">
    <text evidence="2">The sequence shown here is derived from an EMBL/GenBank/DDBJ whole genome shotgun (WGS) entry which is preliminary data.</text>
</comment>
<gene>
    <name evidence="2" type="ORF">O0I10_003629</name>
</gene>
<evidence type="ECO:0000256" key="1">
    <source>
        <dbReference type="SAM" id="MobiDB-lite"/>
    </source>
</evidence>
<dbReference type="Proteomes" id="UP001234581">
    <property type="component" value="Unassembled WGS sequence"/>
</dbReference>
<accession>A0AAD7V7U7</accession>
<dbReference type="RefSeq" id="XP_058345495.1">
    <property type="nucleotide sequence ID" value="XM_058483697.1"/>
</dbReference>
<organism evidence="2 3">
    <name type="scientific">Lichtheimia ornata</name>
    <dbReference type="NCBI Taxonomy" id="688661"/>
    <lineage>
        <taxon>Eukaryota</taxon>
        <taxon>Fungi</taxon>
        <taxon>Fungi incertae sedis</taxon>
        <taxon>Mucoromycota</taxon>
        <taxon>Mucoromycotina</taxon>
        <taxon>Mucoromycetes</taxon>
        <taxon>Mucorales</taxon>
        <taxon>Lichtheimiaceae</taxon>
        <taxon>Lichtheimia</taxon>
    </lineage>
</organism>
<feature type="compositionally biased region" description="Polar residues" evidence="1">
    <location>
        <begin position="89"/>
        <end position="110"/>
    </location>
</feature>
<evidence type="ECO:0000313" key="2">
    <source>
        <dbReference type="EMBL" id="KAJ8660582.1"/>
    </source>
</evidence>